<reference evidence="20 21" key="1">
    <citation type="submission" date="2019-07" db="EMBL/GenBank/DDBJ databases">
        <title>Whole genome shotgun sequence of Novosphingobium sediminis NBRC 106119.</title>
        <authorList>
            <person name="Hosoyama A."/>
            <person name="Uohara A."/>
            <person name="Ohji S."/>
            <person name="Ichikawa N."/>
        </authorList>
    </citation>
    <scope>NUCLEOTIDE SEQUENCE [LARGE SCALE GENOMIC DNA]</scope>
    <source>
        <strain evidence="20 21">NBRC 106119</strain>
    </source>
</reference>
<evidence type="ECO:0000256" key="15">
    <source>
        <dbReference type="PROSITE-ProRule" id="PRU10144"/>
    </source>
</evidence>
<keyword evidence="12 20" id="KW-0675">Receptor</keyword>
<dbReference type="Pfam" id="PF07715">
    <property type="entry name" value="Plug"/>
    <property type="match status" value="1"/>
</dbReference>
<dbReference type="PANTHER" id="PTHR32552">
    <property type="entry name" value="FERRICHROME IRON RECEPTOR-RELATED"/>
    <property type="match status" value="1"/>
</dbReference>
<evidence type="ECO:0000313" key="21">
    <source>
        <dbReference type="Proteomes" id="UP000321464"/>
    </source>
</evidence>
<evidence type="ECO:0000256" key="4">
    <source>
        <dbReference type="ARBA" id="ARBA00022452"/>
    </source>
</evidence>
<dbReference type="Gene3D" id="2.40.170.20">
    <property type="entry name" value="TonB-dependent receptor, beta-barrel domain"/>
    <property type="match status" value="1"/>
</dbReference>
<dbReference type="InterPro" id="IPR010917">
    <property type="entry name" value="TonB_rcpt_CS"/>
</dbReference>
<dbReference type="Gene3D" id="2.170.130.10">
    <property type="entry name" value="TonB-dependent receptor, plug domain"/>
    <property type="match status" value="1"/>
</dbReference>
<dbReference type="AlphaFoldDB" id="A0A512AKR2"/>
<dbReference type="RefSeq" id="WP_246135157.1">
    <property type="nucleotide sequence ID" value="NZ_BJYR01000013.1"/>
</dbReference>
<evidence type="ECO:0000256" key="8">
    <source>
        <dbReference type="ARBA" id="ARBA00023004"/>
    </source>
</evidence>
<keyword evidence="21" id="KW-1185">Reference proteome</keyword>
<name>A0A512AKR2_9SPHN</name>
<feature type="domain" description="TonB-dependent receptor plug" evidence="19">
    <location>
        <begin position="65"/>
        <end position="161"/>
    </location>
</feature>
<evidence type="ECO:0000256" key="17">
    <source>
        <dbReference type="SAM" id="SignalP"/>
    </source>
</evidence>
<evidence type="ECO:0000256" key="12">
    <source>
        <dbReference type="ARBA" id="ARBA00023170"/>
    </source>
</evidence>
<protein>
    <submittedName>
        <fullName evidence="20">Ferrichrome-iron receptor</fullName>
    </submittedName>
</protein>
<feature type="short sequence motif" description="TonB C-terminal box" evidence="15">
    <location>
        <begin position="684"/>
        <end position="701"/>
    </location>
</feature>
<proteinExistence type="inferred from homology"/>
<evidence type="ECO:0000313" key="20">
    <source>
        <dbReference type="EMBL" id="GEO00247.1"/>
    </source>
</evidence>
<evidence type="ECO:0000256" key="7">
    <source>
        <dbReference type="ARBA" id="ARBA00022729"/>
    </source>
</evidence>
<dbReference type="GO" id="GO:0015891">
    <property type="term" value="P:siderophore transport"/>
    <property type="evidence" value="ECO:0007669"/>
    <property type="project" value="InterPro"/>
</dbReference>
<evidence type="ECO:0000256" key="5">
    <source>
        <dbReference type="ARBA" id="ARBA00022496"/>
    </source>
</evidence>
<dbReference type="Proteomes" id="UP000321464">
    <property type="component" value="Unassembled WGS sequence"/>
</dbReference>
<dbReference type="InterPro" id="IPR010105">
    <property type="entry name" value="TonB_sidphr_rcpt"/>
</dbReference>
<accession>A0A512AKR2</accession>
<dbReference type="InterPro" id="IPR037066">
    <property type="entry name" value="Plug_dom_sf"/>
</dbReference>
<evidence type="ECO:0000259" key="19">
    <source>
        <dbReference type="Pfam" id="PF07715"/>
    </source>
</evidence>
<keyword evidence="10 16" id="KW-0798">TonB box</keyword>
<comment type="caution">
    <text evidence="20">The sequence shown here is derived from an EMBL/GenBank/DDBJ whole genome shotgun (WGS) entry which is preliminary data.</text>
</comment>
<dbReference type="SUPFAM" id="SSF56935">
    <property type="entry name" value="Porins"/>
    <property type="match status" value="1"/>
</dbReference>
<keyword evidence="11 14" id="KW-0472">Membrane</keyword>
<dbReference type="NCBIfam" id="TIGR01783">
    <property type="entry name" value="TonB-siderophor"/>
    <property type="match status" value="1"/>
</dbReference>
<evidence type="ECO:0000256" key="11">
    <source>
        <dbReference type="ARBA" id="ARBA00023136"/>
    </source>
</evidence>
<organism evidence="20 21">
    <name type="scientific">Novosphingobium sediminis</name>
    <dbReference type="NCBI Taxonomy" id="707214"/>
    <lineage>
        <taxon>Bacteria</taxon>
        <taxon>Pseudomonadati</taxon>
        <taxon>Pseudomonadota</taxon>
        <taxon>Alphaproteobacteria</taxon>
        <taxon>Sphingomonadales</taxon>
        <taxon>Sphingomonadaceae</taxon>
        <taxon>Novosphingobium</taxon>
    </lineage>
</organism>
<evidence type="ECO:0000256" key="16">
    <source>
        <dbReference type="RuleBase" id="RU003357"/>
    </source>
</evidence>
<evidence type="ECO:0000256" key="14">
    <source>
        <dbReference type="PROSITE-ProRule" id="PRU01360"/>
    </source>
</evidence>
<comment type="similarity">
    <text evidence="2 14 16">Belongs to the TonB-dependent receptor family.</text>
</comment>
<keyword evidence="7 17" id="KW-0732">Signal</keyword>
<dbReference type="PANTHER" id="PTHR32552:SF68">
    <property type="entry name" value="FERRICHROME OUTER MEMBRANE TRANSPORTER_PHAGE RECEPTOR"/>
    <property type="match status" value="1"/>
</dbReference>
<dbReference type="CDD" id="cd01347">
    <property type="entry name" value="ligand_gated_channel"/>
    <property type="match status" value="1"/>
</dbReference>
<keyword evidence="6 14" id="KW-0812">Transmembrane</keyword>
<keyword evidence="9" id="KW-0406">Ion transport</keyword>
<dbReference type="PROSITE" id="PS01156">
    <property type="entry name" value="TONB_DEPENDENT_REC_2"/>
    <property type="match status" value="1"/>
</dbReference>
<dbReference type="EMBL" id="BJYR01000013">
    <property type="protein sequence ID" value="GEO00247.1"/>
    <property type="molecule type" value="Genomic_DNA"/>
</dbReference>
<dbReference type="GO" id="GO:0038023">
    <property type="term" value="F:signaling receptor activity"/>
    <property type="evidence" value="ECO:0007669"/>
    <property type="project" value="InterPro"/>
</dbReference>
<evidence type="ECO:0000256" key="1">
    <source>
        <dbReference type="ARBA" id="ARBA00004571"/>
    </source>
</evidence>
<evidence type="ECO:0000256" key="9">
    <source>
        <dbReference type="ARBA" id="ARBA00023065"/>
    </source>
</evidence>
<feature type="domain" description="TonB-dependent receptor-like beta-barrel" evidence="18">
    <location>
        <begin position="234"/>
        <end position="670"/>
    </location>
</feature>
<dbReference type="InterPro" id="IPR039426">
    <property type="entry name" value="TonB-dep_rcpt-like"/>
</dbReference>
<dbReference type="PROSITE" id="PS52016">
    <property type="entry name" value="TONB_DEPENDENT_REC_3"/>
    <property type="match status" value="1"/>
</dbReference>
<keyword evidence="5" id="KW-0410">Iron transport</keyword>
<dbReference type="GO" id="GO:0015344">
    <property type="term" value="F:siderophore uptake transmembrane transporter activity"/>
    <property type="evidence" value="ECO:0007669"/>
    <property type="project" value="TreeGrafter"/>
</dbReference>
<dbReference type="InterPro" id="IPR012910">
    <property type="entry name" value="Plug_dom"/>
</dbReference>
<evidence type="ECO:0000256" key="10">
    <source>
        <dbReference type="ARBA" id="ARBA00023077"/>
    </source>
</evidence>
<dbReference type="InterPro" id="IPR036942">
    <property type="entry name" value="Beta-barrel_TonB_sf"/>
</dbReference>
<evidence type="ECO:0000256" key="13">
    <source>
        <dbReference type="ARBA" id="ARBA00023237"/>
    </source>
</evidence>
<evidence type="ECO:0000256" key="2">
    <source>
        <dbReference type="ARBA" id="ARBA00009810"/>
    </source>
</evidence>
<keyword evidence="8" id="KW-0408">Iron</keyword>
<dbReference type="Pfam" id="PF00593">
    <property type="entry name" value="TonB_dep_Rec_b-barrel"/>
    <property type="match status" value="1"/>
</dbReference>
<feature type="signal peptide" evidence="17">
    <location>
        <begin position="1"/>
        <end position="21"/>
    </location>
</feature>
<feature type="chain" id="PRO_5021887174" evidence="17">
    <location>
        <begin position="22"/>
        <end position="701"/>
    </location>
</feature>
<keyword evidence="13 14" id="KW-0998">Cell outer membrane</keyword>
<dbReference type="InterPro" id="IPR000531">
    <property type="entry name" value="Beta-barrel_TonB"/>
</dbReference>
<keyword evidence="4 14" id="KW-1134">Transmembrane beta strand</keyword>
<comment type="subcellular location">
    <subcellularLocation>
        <location evidence="1 14">Cell outer membrane</location>
        <topology evidence="1 14">Multi-pass membrane protein</topology>
    </subcellularLocation>
</comment>
<evidence type="ECO:0000259" key="18">
    <source>
        <dbReference type="Pfam" id="PF00593"/>
    </source>
</evidence>
<gene>
    <name evidence="20" type="ORF">NSE01_20790</name>
</gene>
<sequence>MKALPALLLATTALLPFTAYAEEVPMAADAGDAGDGVDRRPIVVTGHVETYRSDSADGLKAPTPLLDVAQSVTVLSREQLDDQGVTQLGDALRYVPGVVLAQGEGNRDQIVLRGQNTTADFFLNGLRDDTQYYRSLYNIDHVEVLRGANALLFGRGGGGGVINRVRKAPSFTGQSVNASAGVGTFGDFALAADLNAPLSQTVGARLNGTYEEFDNHRQDFHGRFIGVNPTLAFAPSADTRIDLSYNYDDDRRTADRGVPSLAGAPLEGYRDTFFGRKDTNISDVKAHIVEARLTQKLADSLTLTVAGQFSHTDKYYANIFAGAAVNPATNTVSLSAYNSTVKRDSWIGQANLTWQGKTGPIGHTVIAGIEGADQATDAARQEGIFPGGKASATVALADRLDIPAITFSAPSRSTHAKVTTFSAYVQDQIELAPFLQIVGGVRYDSFKIRADNLLNSTSAGRTDNKWSPRAGVIVKPRKNISLYGSYTKSFLPQSGDQFSALDATQATLAPEEFRNLEVGAKWDVTPTLALTAAAYRLDRENSRFNDPVTGLPQLSGKTRTRGIELSATGKILPQWQVSLGYALQDGKVRSSTTAAPAGRALALLPESQISLWTRYDVTDKLGLGLGVTHQSSAYTTVSNTVTLPAWTRVDTAVFYNVSKNLSVQLNVNNLLNEQYFPTAHTDNNISTAQPRSARLTVRMGF</sequence>
<keyword evidence="3 14" id="KW-0813">Transport</keyword>
<dbReference type="GO" id="GO:0009279">
    <property type="term" value="C:cell outer membrane"/>
    <property type="evidence" value="ECO:0007669"/>
    <property type="project" value="UniProtKB-SubCell"/>
</dbReference>
<evidence type="ECO:0000256" key="3">
    <source>
        <dbReference type="ARBA" id="ARBA00022448"/>
    </source>
</evidence>
<evidence type="ECO:0000256" key="6">
    <source>
        <dbReference type="ARBA" id="ARBA00022692"/>
    </source>
</evidence>